<protein>
    <submittedName>
        <fullName evidence="3">Uncharacterized protein</fullName>
    </submittedName>
</protein>
<name>A0A211W5Z0_PSEAI</name>
<reference evidence="2" key="4">
    <citation type="submission" date="2020-01" db="EMBL/GenBank/DDBJ databases">
        <title>Bacteria Cultured from War Wounds Associated with the Conflict in Eastern Ukraine.</title>
        <authorList>
            <person name="Snesrud E."/>
            <person name="Galac M.R."/>
            <person name="Mc Gann P."/>
            <person name="Valentine K."/>
            <person name="Viacheslav K."/>
        </authorList>
    </citation>
    <scope>NUCLEOTIDE SEQUENCE</scope>
    <source>
        <strain evidence="2">VNMU148</strain>
    </source>
</reference>
<dbReference type="EMBL" id="NSNE01000019">
    <property type="protein sequence ID" value="RPM08583.1"/>
    <property type="molecule type" value="Genomic_DNA"/>
</dbReference>
<evidence type="ECO:0000313" key="4">
    <source>
        <dbReference type="EMBL" id="RPM08583.1"/>
    </source>
</evidence>
<evidence type="ECO:0000313" key="3">
    <source>
        <dbReference type="EMBL" id="OTI61352.1"/>
    </source>
</evidence>
<gene>
    <name evidence="3" type="ORF">CAZ10_15875</name>
    <name evidence="2" type="ORF">GUL26_28150</name>
    <name evidence="4" type="ORF">IPC1295_25940</name>
</gene>
<dbReference type="EMBL" id="NFFZ01000007">
    <property type="protein sequence ID" value="OTI61352.1"/>
    <property type="molecule type" value="Genomic_DNA"/>
</dbReference>
<reference evidence="4 6" key="2">
    <citation type="submission" date="2017-08" db="EMBL/GenBank/DDBJ databases">
        <authorList>
            <person name="Feschi L."/>
            <person name="Jeukens J."/>
            <person name="Emond-Rheault J.-G."/>
            <person name="Kukavica-Ibrulj I."/>
            <person name="Boyle B."/>
            <person name="Levesque R.C."/>
        </authorList>
    </citation>
    <scope>NUCLEOTIDE SEQUENCE [LARGE SCALE GENOMIC DNA]</scope>
    <source>
        <strain evidence="4 6">PA-W36</strain>
    </source>
</reference>
<sequence>MECATTVHRETVDSGSTHGAAEHASVDRRGLSWKAGKPSIHGHHGV</sequence>
<dbReference type="Proteomes" id="UP000644192">
    <property type="component" value="Unassembled WGS sequence"/>
</dbReference>
<feature type="compositionally biased region" description="Basic and acidic residues" evidence="1">
    <location>
        <begin position="20"/>
        <end position="30"/>
    </location>
</feature>
<dbReference type="AlphaFoldDB" id="A0A211W5Z0"/>
<reference evidence="3 5" key="1">
    <citation type="submission" date="2017-05" db="EMBL/GenBank/DDBJ databases">
        <authorList>
            <person name="Song R."/>
            <person name="Chenine A.L."/>
            <person name="Ruprecht R.M."/>
        </authorList>
    </citation>
    <scope>NUCLEOTIDE SEQUENCE [LARGE SCALE GENOMIC DNA]</scope>
    <source>
        <strain evidence="3 5">S567_C10_BS</strain>
    </source>
</reference>
<feature type="region of interest" description="Disordered" evidence="1">
    <location>
        <begin position="1"/>
        <end position="46"/>
    </location>
</feature>
<accession>A0A211W5Z0</accession>
<organism evidence="3 5">
    <name type="scientific">Pseudomonas aeruginosa</name>
    <dbReference type="NCBI Taxonomy" id="287"/>
    <lineage>
        <taxon>Bacteria</taxon>
        <taxon>Pseudomonadati</taxon>
        <taxon>Pseudomonadota</taxon>
        <taxon>Gammaproteobacteria</taxon>
        <taxon>Pseudomonadales</taxon>
        <taxon>Pseudomonadaceae</taxon>
        <taxon>Pseudomonas</taxon>
    </lineage>
</organism>
<proteinExistence type="predicted"/>
<accession>A0A1S1BUU9</accession>
<reference evidence="4 6" key="3">
    <citation type="submission" date="2019-01" db="EMBL/GenBank/DDBJ databases">
        <title>The Pseudomonas aeruginosa pan-genome provides new insights on its population structure, horizontal gene transfer and pathogenicity.</title>
        <authorList>
            <person name="Freschi L."/>
            <person name="Vincent A.T."/>
            <person name="Jeukens J."/>
            <person name="Emond-Rheault J.-G."/>
            <person name="Kukavica-Ibrulj I."/>
            <person name="Dupont M.-J."/>
            <person name="Charette S.J."/>
            <person name="Boyle B."/>
            <person name="Levesque R.C."/>
        </authorList>
    </citation>
    <scope>NUCLEOTIDE SEQUENCE [LARGE SCALE GENOMIC DNA]</scope>
    <source>
        <strain evidence="4 6">PA-W36</strain>
    </source>
</reference>
<dbReference type="EMBL" id="WXZT01000025">
    <property type="protein sequence ID" value="MZZ16145.1"/>
    <property type="molecule type" value="Genomic_DNA"/>
</dbReference>
<evidence type="ECO:0000313" key="6">
    <source>
        <dbReference type="Proteomes" id="UP000284767"/>
    </source>
</evidence>
<evidence type="ECO:0000313" key="5">
    <source>
        <dbReference type="Proteomes" id="UP000194857"/>
    </source>
</evidence>
<dbReference type="Proteomes" id="UP000194857">
    <property type="component" value="Unassembled WGS sequence"/>
</dbReference>
<evidence type="ECO:0000313" key="2">
    <source>
        <dbReference type="EMBL" id="MZZ16145.1"/>
    </source>
</evidence>
<evidence type="ECO:0000256" key="1">
    <source>
        <dbReference type="SAM" id="MobiDB-lite"/>
    </source>
</evidence>
<comment type="caution">
    <text evidence="3">The sequence shown here is derived from an EMBL/GenBank/DDBJ whole genome shotgun (WGS) entry which is preliminary data.</text>
</comment>
<dbReference type="Proteomes" id="UP000284767">
    <property type="component" value="Unassembled WGS sequence"/>
</dbReference>